<dbReference type="InterPro" id="IPR007863">
    <property type="entry name" value="Peptidase_M16_C"/>
</dbReference>
<gene>
    <name evidence="6" type="ORF">MAIT1_01141</name>
</gene>
<protein>
    <submittedName>
        <fullName evidence="6">Putative peptidase M16 domain-containing protein</fullName>
    </submittedName>
</protein>
<dbReference type="RefSeq" id="WP_085441307.1">
    <property type="nucleotide sequence ID" value="NZ_LVJN01000016.1"/>
</dbReference>
<evidence type="ECO:0000259" key="5">
    <source>
        <dbReference type="Pfam" id="PF05193"/>
    </source>
</evidence>
<comment type="cofactor">
    <cofactor evidence="1">
        <name>Zn(2+)</name>
        <dbReference type="ChEBI" id="CHEBI:29105"/>
    </cofactor>
</comment>
<dbReference type="PANTHER" id="PTHR11851">
    <property type="entry name" value="METALLOPROTEASE"/>
    <property type="match status" value="1"/>
</dbReference>
<organism evidence="6 7">
    <name type="scientific">Magnetofaba australis IT-1</name>
    <dbReference type="NCBI Taxonomy" id="1434232"/>
    <lineage>
        <taxon>Bacteria</taxon>
        <taxon>Pseudomonadati</taxon>
        <taxon>Pseudomonadota</taxon>
        <taxon>Magnetococcia</taxon>
        <taxon>Magnetococcales</taxon>
        <taxon>Magnetococcaceae</taxon>
        <taxon>Magnetofaba</taxon>
    </lineage>
</organism>
<dbReference type="PROSITE" id="PS00143">
    <property type="entry name" value="INSULINASE"/>
    <property type="match status" value="1"/>
</dbReference>
<dbReference type="SUPFAM" id="SSF63411">
    <property type="entry name" value="LuxS/MPP-like metallohydrolase"/>
    <property type="match status" value="2"/>
</dbReference>
<dbReference type="Pfam" id="PF05193">
    <property type="entry name" value="Peptidase_M16_C"/>
    <property type="match status" value="1"/>
</dbReference>
<dbReference type="InterPro" id="IPR001431">
    <property type="entry name" value="Pept_M16_Zn_BS"/>
</dbReference>
<evidence type="ECO:0000313" key="7">
    <source>
        <dbReference type="Proteomes" id="UP000194003"/>
    </source>
</evidence>
<dbReference type="InterPro" id="IPR011765">
    <property type="entry name" value="Pept_M16_N"/>
</dbReference>
<evidence type="ECO:0000256" key="2">
    <source>
        <dbReference type="ARBA" id="ARBA00007261"/>
    </source>
</evidence>
<dbReference type="EMBL" id="LVJN01000016">
    <property type="protein sequence ID" value="OSM06172.1"/>
    <property type="molecule type" value="Genomic_DNA"/>
</dbReference>
<feature type="domain" description="Peptidase M16 C-terminal" evidence="5">
    <location>
        <begin position="181"/>
        <end position="354"/>
    </location>
</feature>
<dbReference type="GO" id="GO:0004222">
    <property type="term" value="F:metalloendopeptidase activity"/>
    <property type="evidence" value="ECO:0007669"/>
    <property type="project" value="InterPro"/>
</dbReference>
<evidence type="ECO:0000256" key="3">
    <source>
        <dbReference type="RuleBase" id="RU004447"/>
    </source>
</evidence>
<evidence type="ECO:0000256" key="1">
    <source>
        <dbReference type="ARBA" id="ARBA00001947"/>
    </source>
</evidence>
<evidence type="ECO:0000313" key="6">
    <source>
        <dbReference type="EMBL" id="OSM06172.1"/>
    </source>
</evidence>
<dbReference type="AlphaFoldDB" id="A0A1Y2K838"/>
<dbReference type="PANTHER" id="PTHR11851:SF49">
    <property type="entry name" value="MITOCHONDRIAL-PROCESSING PEPTIDASE SUBUNIT ALPHA"/>
    <property type="match status" value="1"/>
</dbReference>
<feature type="domain" description="Peptidase M16 N-terminal" evidence="4">
    <location>
        <begin position="38"/>
        <end position="173"/>
    </location>
</feature>
<dbReference type="Gene3D" id="3.30.830.10">
    <property type="entry name" value="Metalloenzyme, LuxS/M16 peptidase-like"/>
    <property type="match status" value="2"/>
</dbReference>
<dbReference type="GO" id="GO:0006508">
    <property type="term" value="P:proteolysis"/>
    <property type="evidence" value="ECO:0007669"/>
    <property type="project" value="InterPro"/>
</dbReference>
<sequence length="446" mass="49487">MTPISSTSTAAVSEPDYAITQLDNGLTVAAFPMPWLHETSVTLYVRAGSRFEQENEAGIAHFLEHMFFKGTKRIPDATRLHERLEELAADMNASTGPESNSYWITLPPRFLSEGMTLFCEMFTQPHFGGLENERQVILAEMREDENDAGEVNNAMVLGCAKLWENHPLGRPVIGYRECVSKFNKTDLTDYLQRHYRADNMAIAFCGPITLEEATELARENLGALPGGAGETTTTPPAMEPGPHWLAATDSGAQLGISLFFRGVGYRDADFFAMAALRRLLDDGFSARLQAQVREKKGLAYDLWAAISGYSDSGALEIGASVEPEKLDALFATVLEQLRLLRDEPPAPAEWRRLMTRWRANMDSALDRPAELMDRYVGDRLFAMEEPLSAAWERIEQLDPQQIVAAAQKLFRPENLVTVVVGPNAQSHADRLKKQFSATLAGFSKPG</sequence>
<accession>A0A1Y2K838</accession>
<dbReference type="Pfam" id="PF00675">
    <property type="entry name" value="Peptidase_M16"/>
    <property type="match status" value="1"/>
</dbReference>
<dbReference type="GO" id="GO:0046872">
    <property type="term" value="F:metal ion binding"/>
    <property type="evidence" value="ECO:0007669"/>
    <property type="project" value="InterPro"/>
</dbReference>
<evidence type="ECO:0000259" key="4">
    <source>
        <dbReference type="Pfam" id="PF00675"/>
    </source>
</evidence>
<proteinExistence type="inferred from homology"/>
<name>A0A1Y2K838_9PROT</name>
<dbReference type="OrthoDB" id="9811314at2"/>
<keyword evidence="7" id="KW-1185">Reference proteome</keyword>
<dbReference type="InterPro" id="IPR050361">
    <property type="entry name" value="MPP/UQCRC_Complex"/>
</dbReference>
<dbReference type="STRING" id="1434232.MAIT1_01141"/>
<reference evidence="6 7" key="1">
    <citation type="journal article" date="2016" name="BMC Genomics">
        <title>Combined genomic and structural analyses of a cultured magnetotactic bacterium reveals its niche adaptation to a dynamic environment.</title>
        <authorList>
            <person name="Araujo A.C."/>
            <person name="Morillo V."/>
            <person name="Cypriano J."/>
            <person name="Teixeira L.C."/>
            <person name="Leao P."/>
            <person name="Lyra S."/>
            <person name="Almeida L.G."/>
            <person name="Bazylinski D.A."/>
            <person name="Vasconcellos A.T."/>
            <person name="Abreu F."/>
            <person name="Lins U."/>
        </authorList>
    </citation>
    <scope>NUCLEOTIDE SEQUENCE [LARGE SCALE GENOMIC DNA]</scope>
    <source>
        <strain evidence="6 7">IT-1</strain>
    </source>
</reference>
<comment type="similarity">
    <text evidence="2 3">Belongs to the peptidase M16 family.</text>
</comment>
<dbReference type="Proteomes" id="UP000194003">
    <property type="component" value="Unassembled WGS sequence"/>
</dbReference>
<dbReference type="InterPro" id="IPR011249">
    <property type="entry name" value="Metalloenz_LuxS/M16"/>
</dbReference>
<comment type="caution">
    <text evidence="6">The sequence shown here is derived from an EMBL/GenBank/DDBJ whole genome shotgun (WGS) entry which is preliminary data.</text>
</comment>